<evidence type="ECO:0000256" key="3">
    <source>
        <dbReference type="ARBA" id="ARBA00022825"/>
    </source>
</evidence>
<sequence>MCDEKNHISHCINALVHKYICAQLGYQYGSEYIYLKPDRTMYFIQTKDVVSERTMEDTLSVRQQQKIVKSFDKISTNRFLVVSAEEAVANTLGYVSDVYRNSDQCKIVVLPRIVLSMKEGRMIDPILEKFYGKVSVEQKDGSRYILRCHLNHSKDVLDVIAMLNTLNEIEWCEPEMLSDYKLDNPLYSAQYYLKNTGQNGGIRGIDINAEPAWQITNGSPNIKVAVIDEGVDRNHEDMGNRVLEGYTVRNPNGYGVPQNAGNISSTCKGHGMACAGIIGATNNSIGIRGVASNINILPVNIVPDYVTLDYQNHVVSGGFGSNIEIAEAIKWAWQRADILSCSWGGGPASNDITSAINNARRYGRNGKGCVVVFASGNGYPSIKDVSFPGNVDGVITVGAIDNRGVIRNYSQRGASMDLVAPSGGSPGDVVTTDRMGDLGYYTGNYYLKFNGTSAACPQVAGVAALMLSANPALTEAQVRTILQNTAKDLGAPGFDHTYGYGLIDAYKAVNSVFAISGPFVVCSQETYTIQDLPSGTSVQWSTSNGNLQLVSGQGTRTAVFRKNGSGECTIRATLRSAHLNITLPLEVWAGAVKTLVRAKGEDHDTPFSPSTSLHIDLLGGLGLNNTVEFAAMRGSKHVMDVTWELHNETPDVISLRGHAPLVIVSPIKQGVGSFRMTAIDQCGRGTTAHVSVHISSKYHFTLSPNPAVDVVTLKLTGVEGEQRAPGSPSAMGTTSTYEIQLWSGLAMLRSFQTNQPTFQIPIAGLPAGLYFVRVIKDGQTYTAKLIKN</sequence>
<evidence type="ECO:0000256" key="5">
    <source>
        <dbReference type="PROSITE-ProRule" id="PRU01240"/>
    </source>
</evidence>
<feature type="domain" description="Peptidase S8/S53" evidence="6">
    <location>
        <begin position="221"/>
        <end position="501"/>
    </location>
</feature>
<dbReference type="GO" id="GO:0016020">
    <property type="term" value="C:membrane"/>
    <property type="evidence" value="ECO:0007669"/>
    <property type="project" value="TreeGrafter"/>
</dbReference>
<dbReference type="PATRIC" id="fig|1410950.3.peg.1573"/>
<dbReference type="InterPro" id="IPR034054">
    <property type="entry name" value="Pep_S8_PrcA"/>
</dbReference>
<reference evidence="8 9" key="1">
    <citation type="submission" date="2013-11" db="EMBL/GenBank/DDBJ databases">
        <title>Single cell genomics of uncultured Tannerella BU063 (oral taxon 286).</title>
        <authorList>
            <person name="Beall C.J."/>
            <person name="Campbell A.G."/>
            <person name="Griffen A.L."/>
            <person name="Podar M."/>
            <person name="Leys E.J."/>
        </authorList>
    </citation>
    <scope>NUCLEOTIDE SEQUENCE [LARGE SCALE GENOMIC DNA]</scope>
    <source>
        <strain evidence="8">Cell 5</strain>
    </source>
</reference>
<feature type="active site" description="Charge relay system" evidence="4 5">
    <location>
        <position position="453"/>
    </location>
</feature>
<dbReference type="Pfam" id="PF00082">
    <property type="entry name" value="Peptidase_S8"/>
    <property type="match status" value="1"/>
</dbReference>
<dbReference type="AlphaFoldDB" id="W2CA44"/>
<gene>
    <name evidence="8" type="ORF">T229_10715</name>
</gene>
<dbReference type="InterPro" id="IPR036852">
    <property type="entry name" value="Peptidase_S8/S53_dom_sf"/>
</dbReference>
<dbReference type="PROSITE" id="PS00137">
    <property type="entry name" value="SUBTILASE_HIS"/>
    <property type="match status" value="1"/>
</dbReference>
<feature type="active site" description="Charge relay system" evidence="4 5">
    <location>
        <position position="228"/>
    </location>
</feature>
<protein>
    <submittedName>
        <fullName evidence="8">Uncharacterized protein</fullName>
    </submittedName>
</protein>
<evidence type="ECO:0000256" key="4">
    <source>
        <dbReference type="PIRSR" id="PIRSR615500-1"/>
    </source>
</evidence>
<dbReference type="GO" id="GO:0016485">
    <property type="term" value="P:protein processing"/>
    <property type="evidence" value="ECO:0007669"/>
    <property type="project" value="TreeGrafter"/>
</dbReference>
<dbReference type="SUPFAM" id="SSF52743">
    <property type="entry name" value="Subtilisin-like"/>
    <property type="match status" value="1"/>
</dbReference>
<dbReference type="PRINTS" id="PR00723">
    <property type="entry name" value="SUBTILISIN"/>
</dbReference>
<comment type="caution">
    <text evidence="8">The sequence shown here is derived from an EMBL/GenBank/DDBJ whole genome shotgun (WGS) entry which is preliminary data.</text>
</comment>
<dbReference type="EMBL" id="AYYC01000697">
    <property type="protein sequence ID" value="ETK04104.1"/>
    <property type="molecule type" value="Genomic_DNA"/>
</dbReference>
<dbReference type="Gene3D" id="3.40.50.200">
    <property type="entry name" value="Peptidase S8/S53 domain"/>
    <property type="match status" value="1"/>
</dbReference>
<evidence type="ECO:0000259" key="7">
    <source>
        <dbReference type="Pfam" id="PF19408"/>
    </source>
</evidence>
<dbReference type="GO" id="GO:0004252">
    <property type="term" value="F:serine-type endopeptidase activity"/>
    <property type="evidence" value="ECO:0007669"/>
    <property type="project" value="UniProtKB-UniRule"/>
</dbReference>
<dbReference type="InterPro" id="IPR023828">
    <property type="entry name" value="Peptidase_S8_Ser-AS"/>
</dbReference>
<dbReference type="CDD" id="cd07498">
    <property type="entry name" value="Peptidases_S8_15"/>
    <property type="match status" value="1"/>
</dbReference>
<proteinExistence type="inferred from homology"/>
<dbReference type="PANTHER" id="PTHR42884">
    <property type="entry name" value="PROPROTEIN CONVERTASE SUBTILISIN/KEXIN-RELATED"/>
    <property type="match status" value="1"/>
</dbReference>
<feature type="domain" description="PKD-like" evidence="7">
    <location>
        <begin position="512"/>
        <end position="570"/>
    </location>
</feature>
<evidence type="ECO:0000256" key="2">
    <source>
        <dbReference type="ARBA" id="ARBA00022801"/>
    </source>
</evidence>
<evidence type="ECO:0000313" key="9">
    <source>
        <dbReference type="Proteomes" id="UP000018872"/>
    </source>
</evidence>
<keyword evidence="2 5" id="KW-0378">Hydrolase</keyword>
<evidence type="ECO:0000259" key="6">
    <source>
        <dbReference type="Pfam" id="PF00082"/>
    </source>
</evidence>
<feature type="active site" description="Charge relay system" evidence="4 5">
    <location>
        <position position="270"/>
    </location>
</feature>
<evidence type="ECO:0000256" key="1">
    <source>
        <dbReference type="ARBA" id="ARBA00022670"/>
    </source>
</evidence>
<name>W2CA44_9BACT</name>
<dbReference type="InterPro" id="IPR000209">
    <property type="entry name" value="Peptidase_S8/S53_dom"/>
</dbReference>
<comment type="similarity">
    <text evidence="5">Belongs to the peptidase S8 family.</text>
</comment>
<dbReference type="Pfam" id="PF19408">
    <property type="entry name" value="PKD_6"/>
    <property type="match status" value="1"/>
</dbReference>
<dbReference type="InterPro" id="IPR015500">
    <property type="entry name" value="Peptidase_S8_subtilisin-rel"/>
</dbReference>
<dbReference type="NCBIfam" id="TIGR04183">
    <property type="entry name" value="Por_Secre_tail"/>
    <property type="match status" value="1"/>
</dbReference>
<dbReference type="PROSITE" id="PS00138">
    <property type="entry name" value="SUBTILASE_SER"/>
    <property type="match status" value="1"/>
</dbReference>
<evidence type="ECO:0000313" key="8">
    <source>
        <dbReference type="EMBL" id="ETK04104.1"/>
    </source>
</evidence>
<dbReference type="PANTHER" id="PTHR42884:SF14">
    <property type="entry name" value="NEUROENDOCRINE CONVERTASE 1"/>
    <property type="match status" value="1"/>
</dbReference>
<keyword evidence="3 5" id="KW-0720">Serine protease</keyword>
<dbReference type="InterPro" id="IPR045829">
    <property type="entry name" value="PKD_6"/>
</dbReference>
<keyword evidence="1 5" id="KW-0645">Protease</keyword>
<organism evidence="8 9">
    <name type="scientific">Tannerella sp. oral taxon BU063 isolate Cell 5</name>
    <dbReference type="NCBI Taxonomy" id="1410950"/>
    <lineage>
        <taxon>Bacteria</taxon>
        <taxon>Pseudomonadati</taxon>
        <taxon>Bacteroidota</taxon>
        <taxon>Bacteroidia</taxon>
        <taxon>Bacteroidales</taxon>
        <taxon>Tannerellaceae</taxon>
        <taxon>Tannerella</taxon>
    </lineage>
</organism>
<accession>W2CA44</accession>
<dbReference type="InterPro" id="IPR022398">
    <property type="entry name" value="Peptidase_S8_His-AS"/>
</dbReference>
<dbReference type="InterPro" id="IPR026444">
    <property type="entry name" value="Secre_tail"/>
</dbReference>
<dbReference type="Proteomes" id="UP000018872">
    <property type="component" value="Unassembled WGS sequence"/>
</dbReference>
<dbReference type="PROSITE" id="PS51892">
    <property type="entry name" value="SUBTILASE"/>
    <property type="match status" value="1"/>
</dbReference>